<reference evidence="2" key="1">
    <citation type="journal article" date="2019" name="Sci. Rep.">
        <title>Draft genome of Tanacetum cinerariifolium, the natural source of mosquito coil.</title>
        <authorList>
            <person name="Yamashiro T."/>
            <person name="Shiraishi A."/>
            <person name="Satake H."/>
            <person name="Nakayama K."/>
        </authorList>
    </citation>
    <scope>NUCLEOTIDE SEQUENCE</scope>
</reference>
<organism evidence="2">
    <name type="scientific">Tanacetum cinerariifolium</name>
    <name type="common">Dalmatian daisy</name>
    <name type="synonym">Chrysanthemum cinerariifolium</name>
    <dbReference type="NCBI Taxonomy" id="118510"/>
    <lineage>
        <taxon>Eukaryota</taxon>
        <taxon>Viridiplantae</taxon>
        <taxon>Streptophyta</taxon>
        <taxon>Embryophyta</taxon>
        <taxon>Tracheophyta</taxon>
        <taxon>Spermatophyta</taxon>
        <taxon>Magnoliopsida</taxon>
        <taxon>eudicotyledons</taxon>
        <taxon>Gunneridae</taxon>
        <taxon>Pentapetalae</taxon>
        <taxon>asterids</taxon>
        <taxon>campanulids</taxon>
        <taxon>Asterales</taxon>
        <taxon>Asteraceae</taxon>
        <taxon>Asteroideae</taxon>
        <taxon>Anthemideae</taxon>
        <taxon>Anthemidinae</taxon>
        <taxon>Tanacetum</taxon>
    </lineage>
</organism>
<comment type="caution">
    <text evidence="2">The sequence shown here is derived from an EMBL/GenBank/DDBJ whole genome shotgun (WGS) entry which is preliminary data.</text>
</comment>
<dbReference type="EMBL" id="BKCJ010008418">
    <property type="protein sequence ID" value="GEU82117.1"/>
    <property type="molecule type" value="Genomic_DNA"/>
</dbReference>
<name>A0A6L2N9G5_TANCI</name>
<accession>A0A6L2N9G5</accession>
<evidence type="ECO:0000256" key="1">
    <source>
        <dbReference type="SAM" id="MobiDB-lite"/>
    </source>
</evidence>
<proteinExistence type="predicted"/>
<feature type="compositionally biased region" description="Pro residues" evidence="1">
    <location>
        <begin position="30"/>
        <end position="44"/>
    </location>
</feature>
<evidence type="ECO:0000313" key="2">
    <source>
        <dbReference type="EMBL" id="GEU82117.1"/>
    </source>
</evidence>
<protein>
    <submittedName>
        <fullName evidence="2">Uncharacterized protein</fullName>
    </submittedName>
</protein>
<feature type="region of interest" description="Disordered" evidence="1">
    <location>
        <begin position="26"/>
        <end position="47"/>
    </location>
</feature>
<feature type="region of interest" description="Disordered" evidence="1">
    <location>
        <begin position="150"/>
        <end position="169"/>
    </location>
</feature>
<sequence>MPTPSPSPLTSLSPPSAVERLARCTAPTALPSPPLPPPLHMPPPVDRRDDILETEMPPRKRLCLSTLGPSTLDVEARRRGIGEVGYGIRDTWIDPTDTVHEIAPMTVRETEMAELRETDRRRQSQMAETLRVMGDMRREMGDMQVELLALREQSRRARQPGGDARVPNH</sequence>
<gene>
    <name evidence="2" type="ORF">Tci_054095</name>
</gene>
<dbReference type="AlphaFoldDB" id="A0A6L2N9G5"/>